<sequence length="195" mass="23001">MAKGKRSRSDTQDSQGEEPTSEMQPDVAKAKRKKRSRDQDIEEERMEIPVQQEQEELTAEEKRKIERKLKKECKKKEKQLLREAGALVEKVKPPGPSASDLALKYLKSWSKKQKDWRFQKTRQTWLLKHMYDRIKISDKHFARLLKYLNGLKGNAREESIQKAEALMKEFETTDDCTEDITVKIERIRQVLQLLS</sequence>
<dbReference type="PANTHER" id="PTHR22306">
    <property type="entry name" value="CHROMOSOME 7 OPEN READING FRAME 50"/>
    <property type="match status" value="1"/>
</dbReference>
<evidence type="ECO:0000313" key="4">
    <source>
        <dbReference type="Proteomes" id="UP000287033"/>
    </source>
</evidence>
<dbReference type="InterPro" id="IPR019327">
    <property type="entry name" value="WKF"/>
</dbReference>
<dbReference type="Pfam" id="PF10180">
    <property type="entry name" value="WKF"/>
    <property type="match status" value="1"/>
</dbReference>
<organism evidence="3 4">
    <name type="scientific">Chiloscyllium punctatum</name>
    <name type="common">Brownbanded bambooshark</name>
    <name type="synonym">Hemiscyllium punctatum</name>
    <dbReference type="NCBI Taxonomy" id="137246"/>
    <lineage>
        <taxon>Eukaryota</taxon>
        <taxon>Metazoa</taxon>
        <taxon>Chordata</taxon>
        <taxon>Craniata</taxon>
        <taxon>Vertebrata</taxon>
        <taxon>Chondrichthyes</taxon>
        <taxon>Elasmobranchii</taxon>
        <taxon>Galeomorphii</taxon>
        <taxon>Galeoidea</taxon>
        <taxon>Orectolobiformes</taxon>
        <taxon>Hemiscylliidae</taxon>
        <taxon>Chiloscyllium</taxon>
    </lineage>
</organism>
<evidence type="ECO:0000259" key="2">
    <source>
        <dbReference type="Pfam" id="PF10180"/>
    </source>
</evidence>
<evidence type="ECO:0000313" key="3">
    <source>
        <dbReference type="EMBL" id="GCC32822.1"/>
    </source>
</evidence>
<dbReference type="AlphaFoldDB" id="A0A401SR31"/>
<dbReference type="STRING" id="137246.A0A401SR31"/>
<evidence type="ECO:0000256" key="1">
    <source>
        <dbReference type="SAM" id="MobiDB-lite"/>
    </source>
</evidence>
<accession>A0A401SR31</accession>
<dbReference type="OrthoDB" id="10261563at2759"/>
<dbReference type="Proteomes" id="UP000287033">
    <property type="component" value="Unassembled WGS sequence"/>
</dbReference>
<dbReference type="OMA" id="CWAENRS"/>
<gene>
    <name evidence="3" type="ORF">chiPu_0011287</name>
</gene>
<dbReference type="PANTHER" id="PTHR22306:SF2">
    <property type="entry name" value="CHROMOSOME 7 OPEN READING FRAME 50"/>
    <property type="match status" value="1"/>
</dbReference>
<name>A0A401SR31_CHIPU</name>
<keyword evidence="4" id="KW-1185">Reference proteome</keyword>
<comment type="caution">
    <text evidence="3">The sequence shown here is derived from an EMBL/GenBank/DDBJ whole genome shotgun (WGS) entry which is preliminary data.</text>
</comment>
<dbReference type="EMBL" id="BEZZ01000464">
    <property type="protein sequence ID" value="GCC32822.1"/>
    <property type="molecule type" value="Genomic_DNA"/>
</dbReference>
<feature type="domain" description="WKF" evidence="2">
    <location>
        <begin position="104"/>
        <end position="165"/>
    </location>
</feature>
<protein>
    <recommendedName>
        <fullName evidence="2">WKF domain-containing protein</fullName>
    </recommendedName>
</protein>
<proteinExistence type="predicted"/>
<feature type="region of interest" description="Disordered" evidence="1">
    <location>
        <begin position="1"/>
        <end position="60"/>
    </location>
</feature>
<reference evidence="3 4" key="1">
    <citation type="journal article" date="2018" name="Nat. Ecol. Evol.">
        <title>Shark genomes provide insights into elasmobranch evolution and the origin of vertebrates.</title>
        <authorList>
            <person name="Hara Y"/>
            <person name="Yamaguchi K"/>
            <person name="Onimaru K"/>
            <person name="Kadota M"/>
            <person name="Koyanagi M"/>
            <person name="Keeley SD"/>
            <person name="Tatsumi K"/>
            <person name="Tanaka K"/>
            <person name="Motone F"/>
            <person name="Kageyama Y"/>
            <person name="Nozu R"/>
            <person name="Adachi N"/>
            <person name="Nishimura O"/>
            <person name="Nakagawa R"/>
            <person name="Tanegashima C"/>
            <person name="Kiyatake I"/>
            <person name="Matsumoto R"/>
            <person name="Murakumo K"/>
            <person name="Nishida K"/>
            <person name="Terakita A"/>
            <person name="Kuratani S"/>
            <person name="Sato K"/>
            <person name="Hyodo S Kuraku.S."/>
        </authorList>
    </citation>
    <scope>NUCLEOTIDE SEQUENCE [LARGE SCALE GENOMIC DNA]</scope>
</reference>